<dbReference type="InterPro" id="IPR022346">
    <property type="entry name" value="T2SS_GspH"/>
</dbReference>
<sequence length="185" mass="19852">MKMLSMRHSGYTLIELMITVAVLSIIAGVVVPGARGFINHSILTKEINELSTLARLARFKAMEEQTEVVMCPSLDYTNCISNWTYPSMAFYDVDGNGKRGTNETLLSSTEKLHSSVKIKAPSQALVFDARGGANITTTLTICDDTSKADKAVGLIINGYGKIAIAQDSDDDGVNENHAGSALTCS</sequence>
<keyword evidence="4" id="KW-0488">Methylation</keyword>
<keyword evidence="8 11" id="KW-0472">Membrane</keyword>
<reference evidence="14" key="1">
    <citation type="journal article" date="2020" name="Int. J. Syst. Evol. Microbiol.">
        <title>Alteromonas alba sp. nov., a marine bacterium isolated from the seawater of the West Pacific Ocean.</title>
        <authorList>
            <person name="Sun C."/>
            <person name="Wu Y.-H."/>
            <person name="Xamxidin M."/>
            <person name="Cheng H."/>
            <person name="Xu X.-W."/>
        </authorList>
    </citation>
    <scope>NUCLEOTIDE SEQUENCE [LARGE SCALE GENOMIC DNA]</scope>
    <source>
        <strain evidence="14">190</strain>
    </source>
</reference>
<evidence type="ECO:0000256" key="9">
    <source>
        <dbReference type="ARBA" id="ARBA00025772"/>
    </source>
</evidence>
<keyword evidence="7 11" id="KW-1133">Transmembrane helix</keyword>
<comment type="caution">
    <text evidence="13">The sequence shown here is derived from an EMBL/GenBank/DDBJ whole genome shotgun (WGS) entry which is preliminary data.</text>
</comment>
<evidence type="ECO:0000256" key="6">
    <source>
        <dbReference type="ARBA" id="ARBA00022692"/>
    </source>
</evidence>
<dbReference type="AlphaFoldDB" id="A0A2S9V7G4"/>
<dbReference type="InterPro" id="IPR045584">
    <property type="entry name" value="Pilin-like"/>
</dbReference>
<accession>A0A2S9V7G4</accession>
<dbReference type="NCBIfam" id="TIGR02532">
    <property type="entry name" value="IV_pilin_GFxxxE"/>
    <property type="match status" value="1"/>
</dbReference>
<proteinExistence type="inferred from homology"/>
<dbReference type="GO" id="GO:0005886">
    <property type="term" value="C:plasma membrane"/>
    <property type="evidence" value="ECO:0007669"/>
    <property type="project" value="UniProtKB-SubCell"/>
</dbReference>
<organism evidence="13 14">
    <name type="scientific">Alteromonas alba</name>
    <dbReference type="NCBI Taxonomy" id="2079529"/>
    <lineage>
        <taxon>Bacteria</taxon>
        <taxon>Pseudomonadati</taxon>
        <taxon>Pseudomonadota</taxon>
        <taxon>Gammaproteobacteria</taxon>
        <taxon>Alteromonadales</taxon>
        <taxon>Alteromonadaceae</taxon>
        <taxon>Alteromonas/Salinimonas group</taxon>
        <taxon>Alteromonas</taxon>
    </lineage>
</organism>
<evidence type="ECO:0000256" key="5">
    <source>
        <dbReference type="ARBA" id="ARBA00022519"/>
    </source>
</evidence>
<evidence type="ECO:0000313" key="14">
    <source>
        <dbReference type="Proteomes" id="UP000238949"/>
    </source>
</evidence>
<dbReference type="Gene3D" id="3.55.40.10">
    <property type="entry name" value="minor pseudopilin epsh domain"/>
    <property type="match status" value="1"/>
</dbReference>
<comment type="subcellular location">
    <subcellularLocation>
        <location evidence="1">Cell inner membrane</location>
        <topology evidence="1">Single-pass membrane protein</topology>
    </subcellularLocation>
</comment>
<dbReference type="Proteomes" id="UP000238949">
    <property type="component" value="Unassembled WGS sequence"/>
</dbReference>
<evidence type="ECO:0000256" key="4">
    <source>
        <dbReference type="ARBA" id="ARBA00022481"/>
    </source>
</evidence>
<evidence type="ECO:0000256" key="7">
    <source>
        <dbReference type="ARBA" id="ARBA00022989"/>
    </source>
</evidence>
<dbReference type="OrthoDB" id="6120962at2"/>
<evidence type="ECO:0000256" key="10">
    <source>
        <dbReference type="ARBA" id="ARBA00030775"/>
    </source>
</evidence>
<dbReference type="Pfam" id="PF07963">
    <property type="entry name" value="N_methyl"/>
    <property type="match status" value="1"/>
</dbReference>
<gene>
    <name evidence="13" type="ORF">C6Y40_17095</name>
</gene>
<protein>
    <recommendedName>
        <fullName evidence="2">Type II secretion system protein H</fullName>
    </recommendedName>
    <alternativeName>
        <fullName evidence="10">General secretion pathway protein H</fullName>
    </alternativeName>
</protein>
<dbReference type="GO" id="GO:0015628">
    <property type="term" value="P:protein secretion by the type II secretion system"/>
    <property type="evidence" value="ECO:0007669"/>
    <property type="project" value="InterPro"/>
</dbReference>
<dbReference type="RefSeq" id="WP_105935612.1">
    <property type="nucleotide sequence ID" value="NZ_PVNP01000188.1"/>
</dbReference>
<evidence type="ECO:0000259" key="12">
    <source>
        <dbReference type="Pfam" id="PF12019"/>
    </source>
</evidence>
<keyword evidence="5" id="KW-0997">Cell inner membrane</keyword>
<dbReference type="SUPFAM" id="SSF54523">
    <property type="entry name" value="Pili subunits"/>
    <property type="match status" value="1"/>
</dbReference>
<dbReference type="PROSITE" id="PS00409">
    <property type="entry name" value="PROKAR_NTER_METHYL"/>
    <property type="match status" value="1"/>
</dbReference>
<dbReference type="Pfam" id="PF12019">
    <property type="entry name" value="GspH"/>
    <property type="match status" value="1"/>
</dbReference>
<dbReference type="EMBL" id="PVNP01000188">
    <property type="protein sequence ID" value="PRO72373.1"/>
    <property type="molecule type" value="Genomic_DNA"/>
</dbReference>
<keyword evidence="6 11" id="KW-0812">Transmembrane</keyword>
<evidence type="ECO:0000313" key="13">
    <source>
        <dbReference type="EMBL" id="PRO72373.1"/>
    </source>
</evidence>
<evidence type="ECO:0000256" key="1">
    <source>
        <dbReference type="ARBA" id="ARBA00004377"/>
    </source>
</evidence>
<feature type="domain" description="General secretion pathway GspH" evidence="12">
    <location>
        <begin position="47"/>
        <end position="158"/>
    </location>
</feature>
<dbReference type="InterPro" id="IPR012902">
    <property type="entry name" value="N_methyl_site"/>
</dbReference>
<evidence type="ECO:0000256" key="2">
    <source>
        <dbReference type="ARBA" id="ARBA00021549"/>
    </source>
</evidence>
<keyword evidence="14" id="KW-1185">Reference proteome</keyword>
<evidence type="ECO:0000256" key="3">
    <source>
        <dbReference type="ARBA" id="ARBA00022475"/>
    </source>
</evidence>
<keyword evidence="3" id="KW-1003">Cell membrane</keyword>
<evidence type="ECO:0000256" key="11">
    <source>
        <dbReference type="SAM" id="Phobius"/>
    </source>
</evidence>
<comment type="similarity">
    <text evidence="9">Belongs to the GSP H family.</text>
</comment>
<name>A0A2S9V7G4_9ALTE</name>
<dbReference type="GO" id="GO:0015627">
    <property type="term" value="C:type II protein secretion system complex"/>
    <property type="evidence" value="ECO:0007669"/>
    <property type="project" value="InterPro"/>
</dbReference>
<feature type="transmembrane region" description="Helical" evidence="11">
    <location>
        <begin position="12"/>
        <end position="34"/>
    </location>
</feature>
<evidence type="ECO:0000256" key="8">
    <source>
        <dbReference type="ARBA" id="ARBA00023136"/>
    </source>
</evidence>